<accession>A0A2V1P4C6</accession>
<keyword evidence="1" id="KW-0812">Transmembrane</keyword>
<dbReference type="Proteomes" id="UP000245293">
    <property type="component" value="Unassembled WGS sequence"/>
</dbReference>
<dbReference type="AlphaFoldDB" id="A0A2V1P4C6"/>
<dbReference type="OrthoDB" id="7871801at2"/>
<feature type="transmembrane region" description="Helical" evidence="1">
    <location>
        <begin position="53"/>
        <end position="76"/>
    </location>
</feature>
<dbReference type="RefSeq" id="WP_109387680.1">
    <property type="nucleotide sequence ID" value="NZ_QETF01000005.1"/>
</dbReference>
<keyword evidence="3" id="KW-1185">Reference proteome</keyword>
<proteinExistence type="predicted"/>
<dbReference type="EMBL" id="QETF01000005">
    <property type="protein sequence ID" value="PWG17351.1"/>
    <property type="molecule type" value="Genomic_DNA"/>
</dbReference>
<feature type="transmembrane region" description="Helical" evidence="1">
    <location>
        <begin position="23"/>
        <end position="41"/>
    </location>
</feature>
<gene>
    <name evidence="2" type="ORF">DFK10_06090</name>
</gene>
<reference evidence="3" key="1">
    <citation type="submission" date="2018-05" db="EMBL/GenBank/DDBJ databases">
        <authorList>
            <person name="Du Z."/>
            <person name="Wang X."/>
        </authorList>
    </citation>
    <scope>NUCLEOTIDE SEQUENCE [LARGE SCALE GENOMIC DNA]</scope>
    <source>
        <strain evidence="3">WDS4C29</strain>
    </source>
</reference>
<name>A0A2V1P4C6_9RHOB</name>
<organism evidence="2 3">
    <name type="scientific">Salibaculum griseiflavum</name>
    <dbReference type="NCBI Taxonomy" id="1914409"/>
    <lineage>
        <taxon>Bacteria</taxon>
        <taxon>Pseudomonadati</taxon>
        <taxon>Pseudomonadota</taxon>
        <taxon>Alphaproteobacteria</taxon>
        <taxon>Rhodobacterales</taxon>
        <taxon>Roseobacteraceae</taxon>
        <taxon>Salibaculum</taxon>
    </lineage>
</organism>
<comment type="caution">
    <text evidence="2">The sequence shown here is derived from an EMBL/GenBank/DDBJ whole genome shotgun (WGS) entry which is preliminary data.</text>
</comment>
<keyword evidence="1" id="KW-0472">Membrane</keyword>
<sequence>MNGPRRIEYLERDTYRQRRYRDAARALPVFATILFFLPLFWDWEAGTGIRPSVLIVYLFGMWLALISLSALISYLIRFSDGDSRDSPTEGDDR</sequence>
<keyword evidence="1" id="KW-1133">Transmembrane helix</keyword>
<evidence type="ECO:0000313" key="3">
    <source>
        <dbReference type="Proteomes" id="UP000245293"/>
    </source>
</evidence>
<evidence type="ECO:0000256" key="1">
    <source>
        <dbReference type="SAM" id="Phobius"/>
    </source>
</evidence>
<protein>
    <submittedName>
        <fullName evidence="2">Uncharacterized protein</fullName>
    </submittedName>
</protein>
<evidence type="ECO:0000313" key="2">
    <source>
        <dbReference type="EMBL" id="PWG17351.1"/>
    </source>
</evidence>